<evidence type="ECO:0000259" key="1">
    <source>
        <dbReference type="Pfam" id="PF15702"/>
    </source>
</evidence>
<reference evidence="4" key="1">
    <citation type="journal article" date="2006" name="Science">
        <title>Ancient noncoding elements conserved in the human genome.</title>
        <authorList>
            <person name="Venkatesh B."/>
            <person name="Kirkness E.F."/>
            <person name="Loh Y.H."/>
            <person name="Halpern A.L."/>
            <person name="Lee A.P."/>
            <person name="Johnson J."/>
            <person name="Dandona N."/>
            <person name="Viswanathan L.D."/>
            <person name="Tay A."/>
            <person name="Venter J.C."/>
            <person name="Strausberg R.L."/>
            <person name="Brenner S."/>
        </authorList>
    </citation>
    <scope>NUCLEOTIDE SEQUENCE [LARGE SCALE GENOMIC DNA]</scope>
</reference>
<dbReference type="STRING" id="7868.ENSCMIP00000025515"/>
<dbReference type="Pfam" id="PF20468">
    <property type="entry name" value="HPS6_C"/>
    <property type="match status" value="1"/>
</dbReference>
<dbReference type="InterPro" id="IPR046822">
    <property type="entry name" value="HPS6_C"/>
</dbReference>
<sequence>MQRCSLLCRVSDLSHFSRHQQLLRVLSGAQRIKCSADLKHLCVYLTAERKLLTFDGHRVPGQAPRPLDTRFSQDEELLDILLLGPGLQPHGASLATLVTPRGRAEVWRDSDSRGWELVQSVDLCNSPRARVVSVAGDGQSVIWCEERPPSGVHPSPGRNLHQYCVCRRAIAVGRARVSLGAISIVLHNSPTFRVISSGDLVYLVPTNPQSGESNLTRCILIWAPGAQTLTITSPTQGPLSAKTLLPGESDFRRLVADVVGILASLPSLDVHTVTPCASLGGLLLARACGEVTWIRGNGAVSRVCSLGESLAPGTEVLMEAHQGTLVCAVGRTLHLFNTITGRKMEKVTLNAESLALVTLQQAGTIQLLTKDGVYSESGRSEEVLEHMVLEEACRYYQRRSLSSSRLTVEKLKRGGMFQAPIALCSILQSQLKLRSLSSIMAGEVQSYVSLEEVKSCIVHAPESKISQYCEGLVEEEIGRLLHTDLDGDNLTYLNSIFSSFPSKAWEAIKETWNLHQKVNGLLSARATADMWRLAVSPGPPSDPQVANGATPVFELICRSLYSFRPKWLPQFVELAQQQLNHSGRSYTSKDSPENTPLYKRALSVLPSPSPQPRACQGEPTETHVAILLSSQRPNAILQAVRILIDLEQWPKVLEVAENFSRQSPLLRKELFTSLLLEFSRHRALDAYAEQLWDLCPRDTKAVDILSAILREIPDPAAESGPYSAQLGSLTVGLLRPLLARVLEWEAQCTDSSLKTLIFPPPTPPRQKKATDPSEGWTLCWGPDGHCGGGVCVL</sequence>
<dbReference type="Pfam" id="PF15702">
    <property type="entry name" value="HPS6"/>
    <property type="match status" value="1"/>
</dbReference>
<reference evidence="3" key="5">
    <citation type="submission" date="2025-09" db="UniProtKB">
        <authorList>
            <consortium name="Ensembl"/>
        </authorList>
    </citation>
    <scope>IDENTIFICATION</scope>
</reference>
<dbReference type="GeneTree" id="ENSGT00390000001546"/>
<evidence type="ECO:0000259" key="2">
    <source>
        <dbReference type="Pfam" id="PF20468"/>
    </source>
</evidence>
<dbReference type="AlphaFoldDB" id="A0A4W3IY04"/>
<dbReference type="InterPro" id="IPR017218">
    <property type="entry name" value="BLOC-2_complex_Hps6_subunit"/>
</dbReference>
<dbReference type="Proteomes" id="UP000314986">
    <property type="component" value="Unassembled WGS sequence"/>
</dbReference>
<accession>A0A4W3IY04</accession>
<protein>
    <submittedName>
        <fullName evidence="3">HPS6 biosis of lysosomal organelles complex 2 subunit 3</fullName>
    </submittedName>
</protein>
<organism evidence="3 4">
    <name type="scientific">Callorhinchus milii</name>
    <name type="common">Ghost shark</name>
    <dbReference type="NCBI Taxonomy" id="7868"/>
    <lineage>
        <taxon>Eukaryota</taxon>
        <taxon>Metazoa</taxon>
        <taxon>Chordata</taxon>
        <taxon>Craniata</taxon>
        <taxon>Vertebrata</taxon>
        <taxon>Chondrichthyes</taxon>
        <taxon>Holocephali</taxon>
        <taxon>Chimaeriformes</taxon>
        <taxon>Callorhinchidae</taxon>
        <taxon>Callorhinchus</taxon>
    </lineage>
</organism>
<dbReference type="GO" id="GO:0031084">
    <property type="term" value="C:BLOC-2 complex"/>
    <property type="evidence" value="ECO:0007669"/>
    <property type="project" value="TreeGrafter"/>
</dbReference>
<dbReference type="PANTHER" id="PTHR14696:SF2">
    <property type="entry name" value="BLOC-2 COMPLEX MEMBER HPS6"/>
    <property type="match status" value="1"/>
</dbReference>
<reference evidence="4" key="2">
    <citation type="journal article" date="2007" name="PLoS Biol.">
        <title>Survey sequencing and comparative analysis of the elephant shark (Callorhinchus milii) genome.</title>
        <authorList>
            <person name="Venkatesh B."/>
            <person name="Kirkness E.F."/>
            <person name="Loh Y.H."/>
            <person name="Halpern A.L."/>
            <person name="Lee A.P."/>
            <person name="Johnson J."/>
            <person name="Dandona N."/>
            <person name="Viswanathan L.D."/>
            <person name="Tay A."/>
            <person name="Venter J.C."/>
            <person name="Strausberg R.L."/>
            <person name="Brenner S."/>
        </authorList>
    </citation>
    <scope>NUCLEOTIDE SEQUENCE [LARGE SCALE GENOMIC DNA]</scope>
</reference>
<dbReference type="PANTHER" id="PTHR14696">
    <property type="entry name" value="HERMANSKY-PUDLAK SYNDROME 6 PROTEIN"/>
    <property type="match status" value="1"/>
</dbReference>
<dbReference type="OMA" id="RAWPAGH"/>
<reference evidence="4" key="3">
    <citation type="journal article" date="2014" name="Nature">
        <title>Elephant shark genome provides unique insights into gnathostome evolution.</title>
        <authorList>
            <consortium name="International Elephant Shark Genome Sequencing Consortium"/>
            <person name="Venkatesh B."/>
            <person name="Lee A.P."/>
            <person name="Ravi V."/>
            <person name="Maurya A.K."/>
            <person name="Lian M.M."/>
            <person name="Swann J.B."/>
            <person name="Ohta Y."/>
            <person name="Flajnik M.F."/>
            <person name="Sutoh Y."/>
            <person name="Kasahara M."/>
            <person name="Hoon S."/>
            <person name="Gangu V."/>
            <person name="Roy S.W."/>
            <person name="Irimia M."/>
            <person name="Korzh V."/>
            <person name="Kondrychyn I."/>
            <person name="Lim Z.W."/>
            <person name="Tay B.H."/>
            <person name="Tohari S."/>
            <person name="Kong K.W."/>
            <person name="Ho S."/>
            <person name="Lorente-Galdos B."/>
            <person name="Quilez J."/>
            <person name="Marques-Bonet T."/>
            <person name="Raney B.J."/>
            <person name="Ingham P.W."/>
            <person name="Tay A."/>
            <person name="Hillier L.W."/>
            <person name="Minx P."/>
            <person name="Boehm T."/>
            <person name="Wilson R.K."/>
            <person name="Brenner S."/>
            <person name="Warren W.C."/>
        </authorList>
    </citation>
    <scope>NUCLEOTIDE SEQUENCE [LARGE SCALE GENOMIC DNA]</scope>
</reference>
<dbReference type="FunCoup" id="A0A4W3IY04">
    <property type="interactions" value="119"/>
</dbReference>
<dbReference type="InParanoid" id="A0A4W3IY04"/>
<feature type="domain" description="BLOC-2 complex member HPS6 C-terminal" evidence="2">
    <location>
        <begin position="387"/>
        <end position="765"/>
    </location>
</feature>
<gene>
    <name evidence="3" type="primary">LOC103186573</name>
</gene>
<feature type="domain" description="BLOC-2 complex member HPS6 N-terminal" evidence="1">
    <location>
        <begin position="2"/>
        <end position="375"/>
    </location>
</feature>
<dbReference type="InterPro" id="IPR046823">
    <property type="entry name" value="HPS6_N"/>
</dbReference>
<keyword evidence="4" id="KW-1185">Reference proteome</keyword>
<evidence type="ECO:0000313" key="3">
    <source>
        <dbReference type="Ensembl" id="ENSCMIP00000025515.1"/>
    </source>
</evidence>
<proteinExistence type="predicted"/>
<dbReference type="GO" id="GO:0005765">
    <property type="term" value="C:lysosomal membrane"/>
    <property type="evidence" value="ECO:0007669"/>
    <property type="project" value="TreeGrafter"/>
</dbReference>
<reference evidence="3" key="4">
    <citation type="submission" date="2025-08" db="UniProtKB">
        <authorList>
            <consortium name="Ensembl"/>
        </authorList>
    </citation>
    <scope>IDENTIFICATION</scope>
</reference>
<name>A0A4W3IY04_CALMI</name>
<dbReference type="Ensembl" id="ENSCMIT00000025934.1">
    <property type="protein sequence ID" value="ENSCMIP00000025515.1"/>
    <property type="gene ID" value="ENSCMIG00000011210.1"/>
</dbReference>
<dbReference type="GO" id="GO:0072657">
    <property type="term" value="P:protein localization to membrane"/>
    <property type="evidence" value="ECO:0007669"/>
    <property type="project" value="TreeGrafter"/>
</dbReference>
<evidence type="ECO:0000313" key="4">
    <source>
        <dbReference type="Proteomes" id="UP000314986"/>
    </source>
</evidence>
<dbReference type="GO" id="GO:0032418">
    <property type="term" value="P:lysosome localization"/>
    <property type="evidence" value="ECO:0007669"/>
    <property type="project" value="TreeGrafter"/>
</dbReference>